<name>A0A368JLW3_9BACT</name>
<dbReference type="Proteomes" id="UP000253383">
    <property type="component" value="Unassembled WGS sequence"/>
</dbReference>
<dbReference type="RefSeq" id="WP_114407521.1">
    <property type="nucleotide sequence ID" value="NZ_QOWE01000015.1"/>
</dbReference>
<keyword evidence="1" id="KW-0812">Transmembrane</keyword>
<evidence type="ECO:0000313" key="2">
    <source>
        <dbReference type="EMBL" id="RCR68056.1"/>
    </source>
</evidence>
<gene>
    <name evidence="2" type="ORF">DUE52_18505</name>
</gene>
<dbReference type="EMBL" id="QOWE01000015">
    <property type="protein sequence ID" value="RCR68056.1"/>
    <property type="molecule type" value="Genomic_DNA"/>
</dbReference>
<keyword evidence="1" id="KW-0472">Membrane</keyword>
<reference evidence="2 3" key="1">
    <citation type="submission" date="2018-07" db="EMBL/GenBank/DDBJ databases">
        <title>Genome analysis of Larkinella rosea.</title>
        <authorList>
            <person name="Zhou Z."/>
            <person name="Wang G."/>
        </authorList>
    </citation>
    <scope>NUCLEOTIDE SEQUENCE [LARGE SCALE GENOMIC DNA]</scope>
    <source>
        <strain evidence="3">zzj9</strain>
    </source>
</reference>
<accession>A0A368JLW3</accession>
<feature type="transmembrane region" description="Helical" evidence="1">
    <location>
        <begin position="45"/>
        <end position="64"/>
    </location>
</feature>
<comment type="caution">
    <text evidence="2">The sequence shown here is derived from an EMBL/GenBank/DDBJ whole genome shotgun (WGS) entry which is preliminary data.</text>
</comment>
<proteinExistence type="predicted"/>
<keyword evidence="1" id="KW-1133">Transmembrane helix</keyword>
<sequence length="152" mass="16307">MDTNVPFSDTSARRAELMEATEQYKSSIESNVKALKEDAAEVGKTVALVAGVCLAVYVVASIVLPKSDKPDLEYDDDDYEEADDYAGGSTRAHVRRAAKAAEEAPARSAIGGAITGIVTSILTNLARQQVTDFISRLRQNNATTQPEPGQYP</sequence>
<protein>
    <submittedName>
        <fullName evidence="2">Uncharacterized protein</fullName>
    </submittedName>
</protein>
<dbReference type="AlphaFoldDB" id="A0A368JLW3"/>
<evidence type="ECO:0000256" key="1">
    <source>
        <dbReference type="SAM" id="Phobius"/>
    </source>
</evidence>
<keyword evidence="3" id="KW-1185">Reference proteome</keyword>
<organism evidence="2 3">
    <name type="scientific">Larkinella punicea</name>
    <dbReference type="NCBI Taxonomy" id="2315727"/>
    <lineage>
        <taxon>Bacteria</taxon>
        <taxon>Pseudomonadati</taxon>
        <taxon>Bacteroidota</taxon>
        <taxon>Cytophagia</taxon>
        <taxon>Cytophagales</taxon>
        <taxon>Spirosomataceae</taxon>
        <taxon>Larkinella</taxon>
    </lineage>
</organism>
<dbReference type="OrthoDB" id="956262at2"/>
<evidence type="ECO:0000313" key="3">
    <source>
        <dbReference type="Proteomes" id="UP000253383"/>
    </source>
</evidence>